<evidence type="ECO:0000256" key="4">
    <source>
        <dbReference type="ARBA" id="ARBA00022741"/>
    </source>
</evidence>
<dbReference type="Gene3D" id="3.40.50.300">
    <property type="entry name" value="P-loop containing nucleotide triphosphate hydrolases"/>
    <property type="match status" value="1"/>
</dbReference>
<evidence type="ECO:0000256" key="2">
    <source>
        <dbReference type="ARBA" id="ARBA00022475"/>
    </source>
</evidence>
<organism evidence="10 11">
    <name type="scientific">Rheinheimera pacifica</name>
    <dbReference type="NCBI Taxonomy" id="173990"/>
    <lineage>
        <taxon>Bacteria</taxon>
        <taxon>Pseudomonadati</taxon>
        <taxon>Pseudomonadota</taxon>
        <taxon>Gammaproteobacteria</taxon>
        <taxon>Chromatiales</taxon>
        <taxon>Chromatiaceae</taxon>
        <taxon>Rheinheimera</taxon>
    </lineage>
</organism>
<evidence type="ECO:0000256" key="3">
    <source>
        <dbReference type="ARBA" id="ARBA00022519"/>
    </source>
</evidence>
<evidence type="ECO:0000313" key="10">
    <source>
        <dbReference type="EMBL" id="SEH94719.1"/>
    </source>
</evidence>
<dbReference type="GO" id="GO:0016887">
    <property type="term" value="F:ATP hydrolysis activity"/>
    <property type="evidence" value="ECO:0007669"/>
    <property type="project" value="InterPro"/>
</dbReference>
<keyword evidence="5 8" id="KW-0067">ATP-binding</keyword>
<dbReference type="PANTHER" id="PTHR24220:SF689">
    <property type="entry name" value="LIPOPROTEIN-RELEASING SYSTEM ATP-BINDING PROTEIN LOLD"/>
    <property type="match status" value="1"/>
</dbReference>
<dbReference type="GO" id="GO:0022857">
    <property type="term" value="F:transmembrane transporter activity"/>
    <property type="evidence" value="ECO:0007669"/>
    <property type="project" value="TreeGrafter"/>
</dbReference>
<dbReference type="CDD" id="cd03255">
    <property type="entry name" value="ABC_MJ0796_LolCDE_FtsE"/>
    <property type="match status" value="1"/>
</dbReference>
<dbReference type="GO" id="GO:0005886">
    <property type="term" value="C:plasma membrane"/>
    <property type="evidence" value="ECO:0007669"/>
    <property type="project" value="UniProtKB-SubCell"/>
</dbReference>
<protein>
    <recommendedName>
        <fullName evidence="8">Lipoprotein-releasing system ATP-binding protein LolD</fullName>
        <ecNumber evidence="8">7.6.2.-</ecNumber>
    </recommendedName>
</protein>
<comment type="similarity">
    <text evidence="8">Belongs to the ABC transporter superfamily. Lipoprotein translocase (TC 3.A.1.125) family.</text>
</comment>
<comment type="subunit">
    <text evidence="8">The complex is composed of two ATP-binding proteins (LolD) and two transmembrane proteins (LolC and LolE).</text>
</comment>
<comment type="subcellular location">
    <subcellularLocation>
        <location evidence="8">Cell inner membrane</location>
        <topology evidence="8">Peripheral membrane protein</topology>
    </subcellularLocation>
</comment>
<evidence type="ECO:0000313" key="11">
    <source>
        <dbReference type="Proteomes" id="UP000199371"/>
    </source>
</evidence>
<dbReference type="Proteomes" id="UP000199371">
    <property type="component" value="Unassembled WGS sequence"/>
</dbReference>
<keyword evidence="4 8" id="KW-0547">Nucleotide-binding</keyword>
<dbReference type="EC" id="7.6.2.-" evidence="8"/>
<comment type="function">
    <text evidence="8">Part of the ABC transporter complex LolCDE involved in the translocation of mature outer membrane-directed lipoproteins, from the inner membrane to the periplasmic chaperone, LolA. Responsible for the formation of the LolA-lipoprotein complex in an ATP-dependent manner.</text>
</comment>
<dbReference type="RefSeq" id="WP_092793462.1">
    <property type="nucleotide sequence ID" value="NZ_FNXF01000008.1"/>
</dbReference>
<keyword evidence="3 8" id="KW-0997">Cell inner membrane</keyword>
<keyword evidence="11" id="KW-1185">Reference proteome</keyword>
<dbReference type="PANTHER" id="PTHR24220">
    <property type="entry name" value="IMPORT ATP-BINDING PROTEIN"/>
    <property type="match status" value="1"/>
</dbReference>
<dbReference type="InterPro" id="IPR003593">
    <property type="entry name" value="AAA+_ATPase"/>
</dbReference>
<evidence type="ECO:0000256" key="5">
    <source>
        <dbReference type="ARBA" id="ARBA00022840"/>
    </source>
</evidence>
<dbReference type="OrthoDB" id="66958at2"/>
<dbReference type="InterPro" id="IPR015854">
    <property type="entry name" value="ABC_transpr_LolD-like"/>
</dbReference>
<evidence type="ECO:0000256" key="6">
    <source>
        <dbReference type="ARBA" id="ARBA00022967"/>
    </source>
</evidence>
<dbReference type="InterPro" id="IPR027417">
    <property type="entry name" value="P-loop_NTPase"/>
</dbReference>
<dbReference type="STRING" id="173990.SAMN05660691_02342"/>
<dbReference type="InterPro" id="IPR003439">
    <property type="entry name" value="ABC_transporter-like_ATP-bd"/>
</dbReference>
<evidence type="ECO:0000256" key="8">
    <source>
        <dbReference type="RuleBase" id="RU367068"/>
    </source>
</evidence>
<keyword evidence="1 8" id="KW-0813">Transport</keyword>
<dbReference type="EMBL" id="FNXF01000008">
    <property type="protein sequence ID" value="SEH94719.1"/>
    <property type="molecule type" value="Genomic_DNA"/>
</dbReference>
<dbReference type="NCBIfam" id="TIGR02211">
    <property type="entry name" value="LolD_lipo_ex"/>
    <property type="match status" value="1"/>
</dbReference>
<dbReference type="GO" id="GO:0089705">
    <property type="term" value="P:protein localization to outer membrane"/>
    <property type="evidence" value="ECO:0007669"/>
    <property type="project" value="TreeGrafter"/>
</dbReference>
<gene>
    <name evidence="8" type="primary">lolD</name>
    <name evidence="10" type="ORF">SAMN05660691_02342</name>
</gene>
<keyword evidence="10" id="KW-0449">Lipoprotein</keyword>
<dbReference type="FunFam" id="3.40.50.300:FF:000230">
    <property type="entry name" value="Lipoprotein-releasing system ATP-binding protein LolD"/>
    <property type="match status" value="1"/>
</dbReference>
<dbReference type="GO" id="GO:0044874">
    <property type="term" value="P:lipoprotein localization to outer membrane"/>
    <property type="evidence" value="ECO:0007669"/>
    <property type="project" value="UniProtKB-ARBA"/>
</dbReference>
<reference evidence="11" key="1">
    <citation type="submission" date="2016-10" db="EMBL/GenBank/DDBJ databases">
        <authorList>
            <person name="Varghese N."/>
            <person name="Submissions S."/>
        </authorList>
    </citation>
    <scope>NUCLEOTIDE SEQUENCE [LARGE SCALE GENOMIC DNA]</scope>
    <source>
        <strain evidence="11">DSM 17616</strain>
    </source>
</reference>
<evidence type="ECO:0000259" key="9">
    <source>
        <dbReference type="PROSITE" id="PS50893"/>
    </source>
</evidence>
<dbReference type="SUPFAM" id="SSF52540">
    <property type="entry name" value="P-loop containing nucleoside triphosphate hydrolases"/>
    <property type="match status" value="1"/>
</dbReference>
<dbReference type="Pfam" id="PF00005">
    <property type="entry name" value="ABC_tran"/>
    <property type="match status" value="1"/>
</dbReference>
<dbReference type="InterPro" id="IPR017911">
    <property type="entry name" value="MacB-like_ATP-bd"/>
</dbReference>
<proteinExistence type="inferred from homology"/>
<dbReference type="SMART" id="SM00382">
    <property type="entry name" value="AAA"/>
    <property type="match status" value="1"/>
</dbReference>
<keyword evidence="6 8" id="KW-1278">Translocase</keyword>
<sequence>MSNVLTATQLCKSYRDGLQVTEVLHGIDLTIKRADMLAIVGSSGSGKSTLLHILGTLDQADSGSLNVLGQDVARMTSQQKAALRNGQLGFIYQFHHLLMDFTALENVAMPLLIRGLSATAAKQRASVMLERVALAHRSHHKPAELSGGERQRVAIARALVGEPALVLADEPTGNLDQHTAESIYQLLRTLNRELGTSFIVVTHDLALAARLDRHVSMRDGRLELAHG</sequence>
<evidence type="ECO:0000256" key="1">
    <source>
        <dbReference type="ARBA" id="ARBA00022448"/>
    </source>
</evidence>
<dbReference type="InterPro" id="IPR017871">
    <property type="entry name" value="ABC_transporter-like_CS"/>
</dbReference>
<dbReference type="AlphaFoldDB" id="A0A1H6M0N7"/>
<dbReference type="InterPro" id="IPR011924">
    <property type="entry name" value="LolD_lipo_ATP-bd"/>
</dbReference>
<feature type="domain" description="ABC transporter" evidence="9">
    <location>
        <begin position="5"/>
        <end position="227"/>
    </location>
</feature>
<name>A0A1H6M0N7_9GAMM</name>
<accession>A0A1H6M0N7</accession>
<dbReference type="PROSITE" id="PS50893">
    <property type="entry name" value="ABC_TRANSPORTER_2"/>
    <property type="match status" value="1"/>
</dbReference>
<evidence type="ECO:0000256" key="7">
    <source>
        <dbReference type="ARBA" id="ARBA00023136"/>
    </source>
</evidence>
<dbReference type="PROSITE" id="PS00211">
    <property type="entry name" value="ABC_TRANSPORTER_1"/>
    <property type="match status" value="1"/>
</dbReference>
<keyword evidence="7 8" id="KW-0472">Membrane</keyword>
<dbReference type="GO" id="GO:0005524">
    <property type="term" value="F:ATP binding"/>
    <property type="evidence" value="ECO:0007669"/>
    <property type="project" value="UniProtKB-UniRule"/>
</dbReference>
<keyword evidence="2 8" id="KW-1003">Cell membrane</keyword>